<proteinExistence type="predicted"/>
<dbReference type="PANTHER" id="PTHR13169:SF0">
    <property type="entry name" value="UBIQUITIN-LIKE PROTEIN 3"/>
    <property type="match status" value="1"/>
</dbReference>
<dbReference type="SUPFAM" id="SSF54236">
    <property type="entry name" value="Ubiquitin-like"/>
    <property type="match status" value="1"/>
</dbReference>
<dbReference type="Proteomes" id="UP000636479">
    <property type="component" value="Unassembled WGS sequence"/>
</dbReference>
<dbReference type="OrthoDB" id="1043111at2759"/>
<name>A0A8H6W168_9AGAR</name>
<protein>
    <submittedName>
        <fullName evidence="3">Ubiquitin-like domain-containing protein</fullName>
    </submittedName>
</protein>
<dbReference type="InterPro" id="IPR000626">
    <property type="entry name" value="Ubiquitin-like_dom"/>
</dbReference>
<dbReference type="Pfam" id="PF13881">
    <property type="entry name" value="Rad60-SLD_2"/>
    <property type="match status" value="1"/>
</dbReference>
<evidence type="ECO:0000256" key="1">
    <source>
        <dbReference type="SAM" id="MobiDB-lite"/>
    </source>
</evidence>
<dbReference type="InterPro" id="IPR040015">
    <property type="entry name" value="UBL3-like"/>
</dbReference>
<feature type="region of interest" description="Disordered" evidence="1">
    <location>
        <begin position="1"/>
        <end position="26"/>
    </location>
</feature>
<dbReference type="Gene3D" id="3.10.20.90">
    <property type="entry name" value="Phosphatidylinositol 3-kinase Catalytic Subunit, Chain A, domain 1"/>
    <property type="match status" value="1"/>
</dbReference>
<dbReference type="RefSeq" id="XP_037219217.1">
    <property type="nucleotide sequence ID" value="XM_037363573.1"/>
</dbReference>
<sequence length="173" mass="18948">MDDDPSAAQLPTTTPGEVEHEPESNVVPQIPQTTLTFLLVSGRRRNMSFDPETTVGRVKELVWNAWPSEWQDERPPAPSFLRILYLGKILQDEDTLSKLNLPSHTPSLTDETPPPPPTIVHLAIRMHAPTADDVPKKKKSSRRRPATTGEGADSSASPEETEQDGGGCCCVVC</sequence>
<dbReference type="EMBL" id="JACAZF010000006">
    <property type="protein sequence ID" value="KAF7301217.1"/>
    <property type="molecule type" value="Genomic_DNA"/>
</dbReference>
<dbReference type="AlphaFoldDB" id="A0A8H6W168"/>
<dbReference type="PROSITE" id="PS50053">
    <property type="entry name" value="UBIQUITIN_2"/>
    <property type="match status" value="1"/>
</dbReference>
<accession>A0A8H6W168</accession>
<feature type="domain" description="Ubiquitin-like" evidence="2">
    <location>
        <begin position="33"/>
        <end position="101"/>
    </location>
</feature>
<reference evidence="3" key="1">
    <citation type="submission" date="2020-05" db="EMBL/GenBank/DDBJ databases">
        <title>Mycena genomes resolve the evolution of fungal bioluminescence.</title>
        <authorList>
            <person name="Tsai I.J."/>
        </authorList>
    </citation>
    <scope>NUCLEOTIDE SEQUENCE</scope>
    <source>
        <strain evidence="3">171206Taipei</strain>
    </source>
</reference>
<evidence type="ECO:0000259" key="2">
    <source>
        <dbReference type="PROSITE" id="PS50053"/>
    </source>
</evidence>
<keyword evidence="4" id="KW-1185">Reference proteome</keyword>
<organism evidence="3 4">
    <name type="scientific">Mycena indigotica</name>
    <dbReference type="NCBI Taxonomy" id="2126181"/>
    <lineage>
        <taxon>Eukaryota</taxon>
        <taxon>Fungi</taxon>
        <taxon>Dikarya</taxon>
        <taxon>Basidiomycota</taxon>
        <taxon>Agaricomycotina</taxon>
        <taxon>Agaricomycetes</taxon>
        <taxon>Agaricomycetidae</taxon>
        <taxon>Agaricales</taxon>
        <taxon>Marasmiineae</taxon>
        <taxon>Mycenaceae</taxon>
        <taxon>Mycena</taxon>
    </lineage>
</organism>
<gene>
    <name evidence="3" type="ORF">MIND_00686500</name>
</gene>
<dbReference type="GeneID" id="59346089"/>
<dbReference type="PANTHER" id="PTHR13169">
    <property type="entry name" value="UBIQUITIN-LIKE PROTEIN 3 HCG-1 PROTEIN"/>
    <property type="match status" value="1"/>
</dbReference>
<feature type="region of interest" description="Disordered" evidence="1">
    <location>
        <begin position="128"/>
        <end position="167"/>
    </location>
</feature>
<dbReference type="InterPro" id="IPR029071">
    <property type="entry name" value="Ubiquitin-like_domsf"/>
</dbReference>
<evidence type="ECO:0000313" key="4">
    <source>
        <dbReference type="Proteomes" id="UP000636479"/>
    </source>
</evidence>
<evidence type="ECO:0000313" key="3">
    <source>
        <dbReference type="EMBL" id="KAF7301217.1"/>
    </source>
</evidence>
<feature type="compositionally biased region" description="Basic residues" evidence="1">
    <location>
        <begin position="136"/>
        <end position="145"/>
    </location>
</feature>
<comment type="caution">
    <text evidence="3">The sequence shown here is derived from an EMBL/GenBank/DDBJ whole genome shotgun (WGS) entry which is preliminary data.</text>
</comment>
<dbReference type="InterPro" id="IPR039540">
    <property type="entry name" value="UBL3-like_ubiquitin_dom"/>
</dbReference>